<dbReference type="RefSeq" id="WP_179480958.1">
    <property type="nucleotide sequence ID" value="NZ_JACCFW010000001.1"/>
</dbReference>
<dbReference type="InterPro" id="IPR038765">
    <property type="entry name" value="Papain-like_cys_pep_sf"/>
</dbReference>
<comment type="caution">
    <text evidence="2">The sequence shown here is derived from an EMBL/GenBank/DDBJ whole genome shotgun (WGS) entry which is preliminary data.</text>
</comment>
<dbReference type="InterPro" id="IPR007921">
    <property type="entry name" value="CHAP_dom"/>
</dbReference>
<reference evidence="2 3" key="1">
    <citation type="submission" date="2020-07" db="EMBL/GenBank/DDBJ databases">
        <title>Sequencing the genomes of 1000 actinobacteria strains.</title>
        <authorList>
            <person name="Klenk H.-P."/>
        </authorList>
    </citation>
    <scope>NUCLEOTIDE SEQUENCE [LARGE SCALE GENOMIC DNA]</scope>
    <source>
        <strain evidence="2 3">DSM 29531</strain>
    </source>
</reference>
<evidence type="ECO:0000313" key="3">
    <source>
        <dbReference type="Proteomes" id="UP000571817"/>
    </source>
</evidence>
<feature type="domain" description="Peptidase C51" evidence="1">
    <location>
        <begin position="79"/>
        <end position="167"/>
    </location>
</feature>
<dbReference type="AlphaFoldDB" id="A0A853DD20"/>
<organism evidence="2 3">
    <name type="scientific">Allobranchiibius huperziae</name>
    <dbReference type="NCBI Taxonomy" id="1874116"/>
    <lineage>
        <taxon>Bacteria</taxon>
        <taxon>Bacillati</taxon>
        <taxon>Actinomycetota</taxon>
        <taxon>Actinomycetes</taxon>
        <taxon>Micrococcales</taxon>
        <taxon>Dermacoccaceae</taxon>
        <taxon>Allobranchiibius</taxon>
    </lineage>
</organism>
<protein>
    <recommendedName>
        <fullName evidence="1">Peptidase C51 domain-containing protein</fullName>
    </recommendedName>
</protein>
<name>A0A853DD20_9MICO</name>
<dbReference type="EMBL" id="JACCFW010000001">
    <property type="protein sequence ID" value="NYJ74788.1"/>
    <property type="molecule type" value="Genomic_DNA"/>
</dbReference>
<dbReference type="Pfam" id="PF05257">
    <property type="entry name" value="CHAP"/>
    <property type="match status" value="1"/>
</dbReference>
<sequence>MSPTPPRSRGRSVLVAATLIVALLVGAGGYVGWRALNPGRGSFPTVASDLTPRQRSILTVARTEWEHPGPSTKYSNGIDENWCSDFVSWVLRHAGYPMSNPNSGSWRIPGVLTLQSYLTKAGRFRAVGDGYAPQPGDIVIYDGGGFGQHTNLVVEVRGHTIETVGGNQGAGLGRHGITVRQSLLNGTGVVGYGVA</sequence>
<dbReference type="SUPFAM" id="SSF54001">
    <property type="entry name" value="Cysteine proteinases"/>
    <property type="match status" value="1"/>
</dbReference>
<dbReference type="Gene3D" id="3.90.1720.10">
    <property type="entry name" value="endopeptidase domain like (from Nostoc punctiforme)"/>
    <property type="match status" value="1"/>
</dbReference>
<gene>
    <name evidence="2" type="ORF">HNR15_001751</name>
</gene>
<proteinExistence type="predicted"/>
<keyword evidence="3" id="KW-1185">Reference proteome</keyword>
<dbReference type="Proteomes" id="UP000571817">
    <property type="component" value="Unassembled WGS sequence"/>
</dbReference>
<evidence type="ECO:0000313" key="2">
    <source>
        <dbReference type="EMBL" id="NYJ74788.1"/>
    </source>
</evidence>
<evidence type="ECO:0000259" key="1">
    <source>
        <dbReference type="Pfam" id="PF05257"/>
    </source>
</evidence>
<accession>A0A853DD20</accession>